<reference evidence="2" key="1">
    <citation type="journal article" date="2019" name="MBio">
        <title>Virus Genomes from Deep Sea Sediments Expand the Ocean Megavirome and Support Independent Origins of Viral Gigantism.</title>
        <authorList>
            <person name="Backstrom D."/>
            <person name="Yutin N."/>
            <person name="Jorgensen S.L."/>
            <person name="Dharamshi J."/>
            <person name="Homa F."/>
            <person name="Zaremba-Niedwiedzka K."/>
            <person name="Spang A."/>
            <person name="Wolf Y.I."/>
            <person name="Koonin E.V."/>
            <person name="Ettema T.J."/>
        </authorList>
    </citation>
    <scope>NUCLEOTIDE SEQUENCE</scope>
</reference>
<protein>
    <submittedName>
        <fullName evidence="2">Uncharacterized protein</fullName>
    </submittedName>
</protein>
<accession>A0A481Z8V9</accession>
<feature type="region of interest" description="Disordered" evidence="1">
    <location>
        <begin position="23"/>
        <end position="46"/>
    </location>
</feature>
<proteinExistence type="predicted"/>
<evidence type="ECO:0000256" key="1">
    <source>
        <dbReference type="SAM" id="MobiDB-lite"/>
    </source>
</evidence>
<name>A0A481Z8V9_9VIRU</name>
<sequence>MNSKLKKKQIFYYRKIIGKFTMSEHSSSDDSSSSDGCGIDNSASSHFPRSRAALDDLFSALLDDSSSDEEPSFDEIFEEIIDIVKELQKIYEESFDALE</sequence>
<gene>
    <name evidence="2" type="ORF">LCPAC304_02660</name>
</gene>
<organism evidence="2">
    <name type="scientific">Pithovirus LCPAC304</name>
    <dbReference type="NCBI Taxonomy" id="2506594"/>
    <lineage>
        <taxon>Viruses</taxon>
        <taxon>Pithoviruses</taxon>
    </lineage>
</organism>
<evidence type="ECO:0000313" key="2">
    <source>
        <dbReference type="EMBL" id="QBK91925.1"/>
    </source>
</evidence>
<dbReference type="EMBL" id="MK500566">
    <property type="protein sequence ID" value="QBK91925.1"/>
    <property type="molecule type" value="Genomic_DNA"/>
</dbReference>